<keyword evidence="12" id="KW-1185">Reference proteome</keyword>
<keyword evidence="7 9" id="KW-0804">Transcription</keyword>
<dbReference type="OrthoDB" id="440324at2759"/>
<evidence type="ECO:0000256" key="9">
    <source>
        <dbReference type="RuleBase" id="RU368022"/>
    </source>
</evidence>
<keyword evidence="4 9" id="KW-0156">Chromatin regulator</keyword>
<keyword evidence="6" id="KW-0175">Coiled coil</keyword>
<keyword evidence="5 9" id="KW-0805">Transcription regulation</keyword>
<evidence type="ECO:0000313" key="12">
    <source>
        <dbReference type="Proteomes" id="UP000726737"/>
    </source>
</evidence>
<keyword evidence="8 9" id="KW-0539">Nucleus</keyword>
<evidence type="ECO:0000256" key="4">
    <source>
        <dbReference type="ARBA" id="ARBA00022853"/>
    </source>
</evidence>
<comment type="similarity">
    <text evidence="2 9">Belongs to the EAF6 family.</text>
</comment>
<dbReference type="GO" id="GO:0006281">
    <property type="term" value="P:DNA repair"/>
    <property type="evidence" value="ECO:0007669"/>
    <property type="project" value="UniProtKB-UniRule"/>
</dbReference>
<evidence type="ECO:0000256" key="6">
    <source>
        <dbReference type="ARBA" id="ARBA00023054"/>
    </source>
</evidence>
<reference evidence="11" key="1">
    <citation type="journal article" date="2020" name="Fungal Divers.">
        <title>Resolving the Mortierellaceae phylogeny through synthesis of multi-gene phylogenetics and phylogenomics.</title>
        <authorList>
            <person name="Vandepol N."/>
            <person name="Liber J."/>
            <person name="Desiro A."/>
            <person name="Na H."/>
            <person name="Kennedy M."/>
            <person name="Barry K."/>
            <person name="Grigoriev I.V."/>
            <person name="Miller A.N."/>
            <person name="O'Donnell K."/>
            <person name="Stajich J.E."/>
            <person name="Bonito G."/>
        </authorList>
    </citation>
    <scope>NUCLEOTIDE SEQUENCE</scope>
    <source>
        <strain evidence="11">KOD948</strain>
    </source>
</reference>
<comment type="subcellular location">
    <subcellularLocation>
        <location evidence="1 9">Nucleus</location>
    </subcellularLocation>
</comment>
<dbReference type="GO" id="GO:0005634">
    <property type="term" value="C:nucleus"/>
    <property type="evidence" value="ECO:0007669"/>
    <property type="project" value="UniProtKB-SubCell"/>
</dbReference>
<dbReference type="GO" id="GO:0006325">
    <property type="term" value="P:chromatin organization"/>
    <property type="evidence" value="ECO:0007669"/>
    <property type="project" value="UniProtKB-KW"/>
</dbReference>
<feature type="region of interest" description="Disordered" evidence="10">
    <location>
        <begin position="137"/>
        <end position="229"/>
    </location>
</feature>
<accession>A0A9P6QAQ8</accession>
<dbReference type="AlphaFoldDB" id="A0A9P6QAQ8"/>
<evidence type="ECO:0000256" key="1">
    <source>
        <dbReference type="ARBA" id="ARBA00004123"/>
    </source>
</evidence>
<comment type="subunit">
    <text evidence="9">Component of the NuA4 histone acetyltransferase complex.</text>
</comment>
<feature type="compositionally biased region" description="Low complexity" evidence="10">
    <location>
        <begin position="153"/>
        <end position="186"/>
    </location>
</feature>
<evidence type="ECO:0000256" key="2">
    <source>
        <dbReference type="ARBA" id="ARBA00010916"/>
    </source>
</evidence>
<dbReference type="InterPro" id="IPR015418">
    <property type="entry name" value="Eaf6"/>
</dbReference>
<feature type="compositionally biased region" description="Low complexity" evidence="10">
    <location>
        <begin position="194"/>
        <end position="203"/>
    </location>
</feature>
<evidence type="ECO:0000256" key="5">
    <source>
        <dbReference type="ARBA" id="ARBA00023015"/>
    </source>
</evidence>
<evidence type="ECO:0000256" key="10">
    <source>
        <dbReference type="SAM" id="MobiDB-lite"/>
    </source>
</evidence>
<keyword evidence="9" id="KW-0234">DNA repair</keyword>
<evidence type="ECO:0000256" key="8">
    <source>
        <dbReference type="ARBA" id="ARBA00023242"/>
    </source>
</evidence>
<organism evidence="11 12">
    <name type="scientific">Mortierella polycephala</name>
    <dbReference type="NCBI Taxonomy" id="41804"/>
    <lineage>
        <taxon>Eukaryota</taxon>
        <taxon>Fungi</taxon>
        <taxon>Fungi incertae sedis</taxon>
        <taxon>Mucoromycota</taxon>
        <taxon>Mortierellomycotina</taxon>
        <taxon>Mortierellomycetes</taxon>
        <taxon>Mortierellales</taxon>
        <taxon>Mortierellaceae</taxon>
        <taxon>Mortierella</taxon>
    </lineage>
</organism>
<evidence type="ECO:0000256" key="3">
    <source>
        <dbReference type="ARBA" id="ARBA00018504"/>
    </source>
</evidence>
<comment type="caution">
    <text evidence="11">The sequence shown here is derived from an EMBL/GenBank/DDBJ whole genome shotgun (WGS) entry which is preliminary data.</text>
</comment>
<gene>
    <name evidence="11" type="primary">EAF6</name>
    <name evidence="11" type="ORF">BG011_009427</name>
</gene>
<dbReference type="GO" id="GO:0035267">
    <property type="term" value="C:NuA4 histone acetyltransferase complex"/>
    <property type="evidence" value="ECO:0007669"/>
    <property type="project" value="UniProtKB-UniRule"/>
</dbReference>
<dbReference type="EMBL" id="JAAAJA010000084">
    <property type="protein sequence ID" value="KAG0263030.1"/>
    <property type="molecule type" value="Genomic_DNA"/>
</dbReference>
<protein>
    <recommendedName>
        <fullName evidence="3 9">Chromatin modification-related protein EAF6</fullName>
    </recommendedName>
</protein>
<dbReference type="Proteomes" id="UP000726737">
    <property type="component" value="Unassembled WGS sequence"/>
</dbReference>
<evidence type="ECO:0000313" key="11">
    <source>
        <dbReference type="EMBL" id="KAG0263030.1"/>
    </source>
</evidence>
<keyword evidence="9" id="KW-0227">DNA damage</keyword>
<evidence type="ECO:0000256" key="7">
    <source>
        <dbReference type="ARBA" id="ARBA00023163"/>
    </source>
</evidence>
<sequence length="229" mass="25520">MPETPVRTQLLQNAWRQMVSSFQAKTINHYTFVFVLVMLIPKDKVTHQQYIDAKNELADLMARKKLVDRNLAGLENSIYAFEGSYLEDTQHGGNIIRGFDGYISTKADKSRVKFSESDRLFSMSSTTFTKARTALQIKESQDAESSQDESKRSSSTSSSKRPSLKTSNTSSNIAPSSIVGSSSSSSLNRRLMKQQKSSSQTKSSDQRPPKKQRLSSTGRDADGDEDLDV</sequence>
<proteinExistence type="inferred from homology"/>
<comment type="function">
    <text evidence="9">Component of the NuA4 histone acetyltransferase complex which is involved in transcriptional activation of selected genes principally by acetylation of nucleosomal histone H4 and H2A. The NuA4 complex is also involved in DNA repair.</text>
</comment>
<dbReference type="PANTHER" id="PTHR13476">
    <property type="entry name" value="CHROMATIN MODIFICATION-RELATED PROTEIN MEAF6"/>
    <property type="match status" value="1"/>
</dbReference>
<name>A0A9P6QAQ8_9FUNG</name>
<dbReference type="Pfam" id="PF09340">
    <property type="entry name" value="NuA4"/>
    <property type="match status" value="1"/>
</dbReference>